<protein>
    <submittedName>
        <fullName evidence="1">Uncharacterized protein</fullName>
    </submittedName>
</protein>
<proteinExistence type="predicted"/>
<organism evidence="1">
    <name type="scientific">Lygus hesperus</name>
    <name type="common">Western plant bug</name>
    <dbReference type="NCBI Taxonomy" id="30085"/>
    <lineage>
        <taxon>Eukaryota</taxon>
        <taxon>Metazoa</taxon>
        <taxon>Ecdysozoa</taxon>
        <taxon>Arthropoda</taxon>
        <taxon>Hexapoda</taxon>
        <taxon>Insecta</taxon>
        <taxon>Pterygota</taxon>
        <taxon>Neoptera</taxon>
        <taxon>Paraneoptera</taxon>
        <taxon>Hemiptera</taxon>
        <taxon>Heteroptera</taxon>
        <taxon>Panheteroptera</taxon>
        <taxon>Cimicomorpha</taxon>
        <taxon>Miridae</taxon>
        <taxon>Mirini</taxon>
        <taxon>Lygus</taxon>
    </lineage>
</organism>
<dbReference type="EMBL" id="GBRD01009376">
    <property type="protein sequence ID" value="JAG56448.1"/>
    <property type="molecule type" value="Transcribed_RNA"/>
</dbReference>
<sequence length="167" mass="18862">MVIIINVNHCQTIQYFLSHSGGQICFYPPQGWRRPSRFAEVMGATDRMCSNALIFRKHPASLKASLKTIARLFLISQRKTHFILHLEFPSERVKWSVCCCLLSFMTSRFICGSEVENLNSGRIQGIISRMTLSQFPEYLVQSPTFWGALAPSHPSTLNPPLLGSDLS</sequence>
<reference evidence="1" key="1">
    <citation type="submission" date="2014-09" db="EMBL/GenBank/DDBJ databases">
        <authorList>
            <person name="Magalhaes I.L.F."/>
            <person name="Oliveira U."/>
            <person name="Santos F.R."/>
            <person name="Vidigal T.H.D.A."/>
            <person name="Brescovit A.D."/>
            <person name="Santos A.J."/>
        </authorList>
    </citation>
    <scope>NUCLEOTIDE SEQUENCE</scope>
</reference>
<dbReference type="AlphaFoldDB" id="A0A0K8ST16"/>
<evidence type="ECO:0000313" key="1">
    <source>
        <dbReference type="EMBL" id="JAG56448.1"/>
    </source>
</evidence>
<accession>A0A0K8ST16</accession>
<name>A0A0K8ST16_LYGHE</name>